<reference evidence="2 3" key="1">
    <citation type="submission" date="2021-04" db="EMBL/GenBank/DDBJ databases">
        <authorList>
            <person name="Bliznina A."/>
        </authorList>
    </citation>
    <scope>NUCLEOTIDE SEQUENCE [LARGE SCALE GENOMIC DNA]</scope>
</reference>
<dbReference type="EMBL" id="OU015568">
    <property type="protein sequence ID" value="CAG5085330.1"/>
    <property type="molecule type" value="Genomic_DNA"/>
</dbReference>
<name>A0ABN7RSQ8_OIKDI</name>
<evidence type="ECO:0000313" key="2">
    <source>
        <dbReference type="EMBL" id="CAG5085330.1"/>
    </source>
</evidence>
<keyword evidence="3" id="KW-1185">Reference proteome</keyword>
<feature type="signal peptide" evidence="1">
    <location>
        <begin position="1"/>
        <end position="16"/>
    </location>
</feature>
<accession>A0ABN7RSQ8</accession>
<evidence type="ECO:0000256" key="1">
    <source>
        <dbReference type="SAM" id="SignalP"/>
    </source>
</evidence>
<protein>
    <submittedName>
        <fullName evidence="2">Oidioi.mRNA.OKI2018_I69.PAR.g10866.t1.cds</fullName>
    </submittedName>
</protein>
<gene>
    <name evidence="2" type="ORF">OKIOD_LOCUS2424</name>
</gene>
<proteinExistence type="predicted"/>
<feature type="chain" id="PRO_5046888934" evidence="1">
    <location>
        <begin position="17"/>
        <end position="239"/>
    </location>
</feature>
<keyword evidence="1" id="KW-0732">Signal</keyword>
<sequence length="239" mass="26879">MKLFFFLALCVGLLSAQNGSGKAQKKYNKKLERKRRKGVPVSAEEIKDLERRFNLAPRAEQPTLRASQEEIEFQETAKEVLESIPDEFKKFVQTEKNRVSTAGNTAANPEKLQHCFTCSVNVDVNSGEDPWTKCIQSGAMLECRGDENSCFTIERRQAAKPYMVQMGCKQVTSCLNSVPDWRYNAGECHPNSGGGSRCAHCCDNSVPSPTRVCNLNKWQSFKLGVQQNWNVTETFTKLP</sequence>
<evidence type="ECO:0000313" key="3">
    <source>
        <dbReference type="Proteomes" id="UP001158576"/>
    </source>
</evidence>
<organism evidence="2 3">
    <name type="scientific">Oikopleura dioica</name>
    <name type="common">Tunicate</name>
    <dbReference type="NCBI Taxonomy" id="34765"/>
    <lineage>
        <taxon>Eukaryota</taxon>
        <taxon>Metazoa</taxon>
        <taxon>Chordata</taxon>
        <taxon>Tunicata</taxon>
        <taxon>Appendicularia</taxon>
        <taxon>Copelata</taxon>
        <taxon>Oikopleuridae</taxon>
        <taxon>Oikopleura</taxon>
    </lineage>
</organism>
<dbReference type="Proteomes" id="UP001158576">
    <property type="component" value="Chromosome PAR"/>
</dbReference>